<protein>
    <recommendedName>
        <fullName evidence="3">histidine kinase</fullName>
        <ecNumber evidence="3">2.7.13.3</ecNumber>
    </recommendedName>
</protein>
<dbReference type="CDD" id="cd00082">
    <property type="entry name" value="HisKA"/>
    <property type="match status" value="1"/>
</dbReference>
<evidence type="ECO:0000256" key="5">
    <source>
        <dbReference type="ARBA" id="ARBA00022679"/>
    </source>
</evidence>
<dbReference type="RefSeq" id="WP_008725754.1">
    <property type="nucleotide sequence ID" value="NZ_JBBMFM010000100.1"/>
</dbReference>
<dbReference type="InterPro" id="IPR004358">
    <property type="entry name" value="Sig_transdc_His_kin-like_C"/>
</dbReference>
<dbReference type="GO" id="GO:0016301">
    <property type="term" value="F:kinase activity"/>
    <property type="evidence" value="ECO:0007669"/>
    <property type="project" value="UniProtKB-KW"/>
</dbReference>
<dbReference type="CDD" id="cd06225">
    <property type="entry name" value="HAMP"/>
    <property type="match status" value="1"/>
</dbReference>
<dbReference type="Gene3D" id="1.10.287.130">
    <property type="match status" value="1"/>
</dbReference>
<name>A0ABV1DAG3_9FIRM</name>
<dbReference type="PROSITE" id="PS51257">
    <property type="entry name" value="PROKAR_LIPOPROTEIN"/>
    <property type="match status" value="1"/>
</dbReference>
<dbReference type="Proteomes" id="UP001454086">
    <property type="component" value="Unassembled WGS sequence"/>
</dbReference>
<evidence type="ECO:0000256" key="1">
    <source>
        <dbReference type="ARBA" id="ARBA00000085"/>
    </source>
</evidence>
<comment type="catalytic activity">
    <reaction evidence="1">
        <text>ATP + protein L-histidine = ADP + protein N-phospho-L-histidine.</text>
        <dbReference type="EC" id="2.7.13.3"/>
    </reaction>
</comment>
<comment type="caution">
    <text evidence="14">The sequence shown here is derived from an EMBL/GenBank/DDBJ whole genome shotgun (WGS) entry which is preliminary data.</text>
</comment>
<evidence type="ECO:0000313" key="15">
    <source>
        <dbReference type="Proteomes" id="UP001454086"/>
    </source>
</evidence>
<reference evidence="14 15" key="1">
    <citation type="submission" date="2024-03" db="EMBL/GenBank/DDBJ databases">
        <title>Human intestinal bacterial collection.</title>
        <authorList>
            <person name="Pauvert C."/>
            <person name="Hitch T.C.A."/>
            <person name="Clavel T."/>
        </authorList>
    </citation>
    <scope>NUCLEOTIDE SEQUENCE [LARGE SCALE GENOMIC DNA]</scope>
    <source>
        <strain evidence="14 15">CLA-SR-H021</strain>
    </source>
</reference>
<feature type="transmembrane region" description="Helical" evidence="11">
    <location>
        <begin position="12"/>
        <end position="32"/>
    </location>
</feature>
<keyword evidence="9" id="KW-0902">Two-component regulatory system</keyword>
<dbReference type="PROSITE" id="PS50885">
    <property type="entry name" value="HAMP"/>
    <property type="match status" value="1"/>
</dbReference>
<dbReference type="EC" id="2.7.13.3" evidence="3"/>
<evidence type="ECO:0000256" key="2">
    <source>
        <dbReference type="ARBA" id="ARBA00004370"/>
    </source>
</evidence>
<evidence type="ECO:0000256" key="3">
    <source>
        <dbReference type="ARBA" id="ARBA00012438"/>
    </source>
</evidence>
<evidence type="ECO:0000256" key="7">
    <source>
        <dbReference type="ARBA" id="ARBA00022777"/>
    </source>
</evidence>
<dbReference type="InterPro" id="IPR036097">
    <property type="entry name" value="HisK_dim/P_sf"/>
</dbReference>
<feature type="domain" description="HAMP" evidence="13">
    <location>
        <begin position="105"/>
        <end position="158"/>
    </location>
</feature>
<feature type="domain" description="Histidine kinase" evidence="12">
    <location>
        <begin position="166"/>
        <end position="376"/>
    </location>
</feature>
<dbReference type="SUPFAM" id="SSF55874">
    <property type="entry name" value="ATPase domain of HSP90 chaperone/DNA topoisomerase II/histidine kinase"/>
    <property type="match status" value="1"/>
</dbReference>
<dbReference type="InterPro" id="IPR003594">
    <property type="entry name" value="HATPase_dom"/>
</dbReference>
<evidence type="ECO:0000256" key="8">
    <source>
        <dbReference type="ARBA" id="ARBA00022989"/>
    </source>
</evidence>
<dbReference type="PANTHER" id="PTHR45436">
    <property type="entry name" value="SENSOR HISTIDINE KINASE YKOH"/>
    <property type="match status" value="1"/>
</dbReference>
<dbReference type="SMART" id="SM00387">
    <property type="entry name" value="HATPase_c"/>
    <property type="match status" value="1"/>
</dbReference>
<dbReference type="Gene3D" id="3.30.565.10">
    <property type="entry name" value="Histidine kinase-like ATPase, C-terminal domain"/>
    <property type="match status" value="1"/>
</dbReference>
<dbReference type="InterPro" id="IPR003660">
    <property type="entry name" value="HAMP_dom"/>
</dbReference>
<evidence type="ECO:0000256" key="10">
    <source>
        <dbReference type="ARBA" id="ARBA00023136"/>
    </source>
</evidence>
<keyword evidence="4" id="KW-0597">Phosphoprotein</keyword>
<evidence type="ECO:0000256" key="4">
    <source>
        <dbReference type="ARBA" id="ARBA00022553"/>
    </source>
</evidence>
<gene>
    <name evidence="14" type="ORF">WMQ36_20510</name>
</gene>
<evidence type="ECO:0000256" key="6">
    <source>
        <dbReference type="ARBA" id="ARBA00022692"/>
    </source>
</evidence>
<evidence type="ECO:0000313" key="14">
    <source>
        <dbReference type="EMBL" id="MEQ2427352.1"/>
    </source>
</evidence>
<accession>A0ABV1DAG3</accession>
<feature type="transmembrane region" description="Helical" evidence="11">
    <location>
        <begin position="81"/>
        <end position="104"/>
    </location>
</feature>
<dbReference type="SMART" id="SM00304">
    <property type="entry name" value="HAMP"/>
    <property type="match status" value="1"/>
</dbReference>
<keyword evidence="15" id="KW-1185">Reference proteome</keyword>
<dbReference type="PANTHER" id="PTHR45436:SF5">
    <property type="entry name" value="SENSOR HISTIDINE KINASE TRCS"/>
    <property type="match status" value="1"/>
</dbReference>
<dbReference type="SUPFAM" id="SSF47384">
    <property type="entry name" value="Homodimeric domain of signal transducing histidine kinase"/>
    <property type="match status" value="1"/>
</dbReference>
<dbReference type="EMBL" id="JBBMFM010000100">
    <property type="protein sequence ID" value="MEQ2427352.1"/>
    <property type="molecule type" value="Genomic_DNA"/>
</dbReference>
<sequence length="376" mass="41587">MLKKISLRARLTLLSAMVMACVAVMLTGMFLVGADRIFVRNLQQRFVAQSAEYDIVLSRTELDKSDAGEITFTIKQAGNQFNIWGVAGLILMLFLGTGATWLMAGKALKPLGELTGTIEEIGGNNLSRRVEHQDRQDEIGQLASSFNHMMDKVSASFGRQQRFSASAAHELKTPLATILVNLDVLDMEEKASADQIKRVLSIVRTNTERMIRLVDSLFQLTAEKKSEMCEEVLPEEMFAEILEELSPQLDAKHLSVSLSGLSGIKLIGNRVMLYRAMSNLIENAAKYNRENGSISISASRQEENIIIKISDTGIGIPEEECERIFEPFYRVDQSRSRSVGGAGLGLALVKDIVEKHGGRIRVNSQAGQGSEFILYL</sequence>
<dbReference type="SUPFAM" id="SSF158472">
    <property type="entry name" value="HAMP domain-like"/>
    <property type="match status" value="1"/>
</dbReference>
<evidence type="ECO:0000259" key="12">
    <source>
        <dbReference type="PROSITE" id="PS50109"/>
    </source>
</evidence>
<dbReference type="Pfam" id="PF00512">
    <property type="entry name" value="HisKA"/>
    <property type="match status" value="1"/>
</dbReference>
<evidence type="ECO:0000256" key="11">
    <source>
        <dbReference type="SAM" id="Phobius"/>
    </source>
</evidence>
<keyword evidence="8 11" id="KW-1133">Transmembrane helix</keyword>
<dbReference type="InterPro" id="IPR036890">
    <property type="entry name" value="HATPase_C_sf"/>
</dbReference>
<organism evidence="14 15">
    <name type="scientific">Enterocloster hominis</name>
    <name type="common">ex Hitch et al. 2024</name>
    <dbReference type="NCBI Taxonomy" id="1917870"/>
    <lineage>
        <taxon>Bacteria</taxon>
        <taxon>Bacillati</taxon>
        <taxon>Bacillota</taxon>
        <taxon>Clostridia</taxon>
        <taxon>Lachnospirales</taxon>
        <taxon>Lachnospiraceae</taxon>
        <taxon>Enterocloster</taxon>
    </lineage>
</organism>
<dbReference type="InterPro" id="IPR050428">
    <property type="entry name" value="TCS_sensor_his_kinase"/>
</dbReference>
<evidence type="ECO:0000259" key="13">
    <source>
        <dbReference type="PROSITE" id="PS50885"/>
    </source>
</evidence>
<dbReference type="PRINTS" id="PR00344">
    <property type="entry name" value="BCTRLSENSOR"/>
</dbReference>
<comment type="subcellular location">
    <subcellularLocation>
        <location evidence="2">Membrane</location>
    </subcellularLocation>
</comment>
<keyword evidence="7 14" id="KW-0418">Kinase</keyword>
<keyword evidence="5" id="KW-0808">Transferase</keyword>
<proteinExistence type="predicted"/>
<evidence type="ECO:0000256" key="9">
    <source>
        <dbReference type="ARBA" id="ARBA00023012"/>
    </source>
</evidence>
<dbReference type="InterPro" id="IPR003661">
    <property type="entry name" value="HisK_dim/P_dom"/>
</dbReference>
<dbReference type="SMART" id="SM00388">
    <property type="entry name" value="HisKA"/>
    <property type="match status" value="1"/>
</dbReference>
<dbReference type="CDD" id="cd00075">
    <property type="entry name" value="HATPase"/>
    <property type="match status" value="1"/>
</dbReference>
<keyword evidence="6 11" id="KW-0812">Transmembrane</keyword>
<dbReference type="PROSITE" id="PS50109">
    <property type="entry name" value="HIS_KIN"/>
    <property type="match status" value="1"/>
</dbReference>
<dbReference type="Pfam" id="PF02518">
    <property type="entry name" value="HATPase_c"/>
    <property type="match status" value="1"/>
</dbReference>
<dbReference type="Gene3D" id="6.10.340.10">
    <property type="match status" value="1"/>
</dbReference>
<dbReference type="Pfam" id="PF00672">
    <property type="entry name" value="HAMP"/>
    <property type="match status" value="1"/>
</dbReference>
<keyword evidence="10 11" id="KW-0472">Membrane</keyword>
<dbReference type="InterPro" id="IPR005467">
    <property type="entry name" value="His_kinase_dom"/>
</dbReference>